<dbReference type="PANTHER" id="PTHR37534:SF15">
    <property type="entry name" value="ZN(II)2CYS6 TRANSCRIPTION FACTOR (EUROFUNG)"/>
    <property type="match status" value="1"/>
</dbReference>
<keyword evidence="3" id="KW-1185">Reference proteome</keyword>
<keyword evidence="1" id="KW-0539">Nucleus</keyword>
<dbReference type="EMBL" id="DF933813">
    <property type="protein sequence ID" value="GAM35254.1"/>
    <property type="molecule type" value="Genomic_DNA"/>
</dbReference>
<dbReference type="AlphaFoldDB" id="A0A6V8H298"/>
<accession>A0A6V8H298</accession>
<dbReference type="GO" id="GO:0045944">
    <property type="term" value="P:positive regulation of transcription by RNA polymerase II"/>
    <property type="evidence" value="ECO:0007669"/>
    <property type="project" value="TreeGrafter"/>
</dbReference>
<sequence length="597" mass="66375">MRTSQVTGDAIGLRGETTSIHNAEPAQLKQTNSGRVADSNGIICPNYQGPSEDGTQIAQFQCAVQDNMSMDEEGLQSLLFPFGMDDATAEVMQFLDLPDVDLGSTMSFLDIQGVVEDISVSHTTPETITQVALIDNQSLDDDIADHSQFPTSPSISSEEYTVSISKQDHRLIQHFLNSMKQYSTKLRETLDEDPNCEMFSNVGLVNAQAFHAIMAFAARHLSQTQPGLLAEAELRYQRATALLLQDEDPYSHLDISIVTVWFLLQYELLFANGVIRFCNLLAHLAHVLDSYDSRRHSGLTMLGARTLVWLSCYDARALASGGRAGYLLKSLENFLILRPFLKEPTSPVNGGSLPLSDVFPVTCRLDHTSTLRLRFRNNLLHGRILMLLPSSEDGFDSSNVDDADWHSIHLELLEMHDIFDRCTNELTGFPIKIATGKMTLPGGTLSCLRFGHLLALSSLYAAFIDYHQALRATKRNNMEIQSECSDAACRCHTFESLSSSECSARMMRIAHCVAAHRPKSPQSMWPSLLFAAGIESEDGIHLEWILNSLKGTEVWAPHFLQTRRLLEVVLDYQGKYGKTVQGDILRLQAETTGPFVI</sequence>
<evidence type="ECO:0000256" key="1">
    <source>
        <dbReference type="ARBA" id="ARBA00023242"/>
    </source>
</evidence>
<name>A0A6V8H298_TALPI</name>
<evidence type="ECO:0008006" key="4">
    <source>
        <dbReference type="Google" id="ProtNLM"/>
    </source>
</evidence>
<protein>
    <recommendedName>
        <fullName evidence="4">Transcription factor domain-containing protein</fullName>
    </recommendedName>
</protein>
<dbReference type="GO" id="GO:0005634">
    <property type="term" value="C:nucleus"/>
    <property type="evidence" value="ECO:0007669"/>
    <property type="project" value="TreeGrafter"/>
</dbReference>
<evidence type="ECO:0000313" key="2">
    <source>
        <dbReference type="EMBL" id="GAM35254.1"/>
    </source>
</evidence>
<proteinExistence type="predicted"/>
<organism evidence="2 3">
    <name type="scientific">Talaromyces pinophilus</name>
    <name type="common">Penicillium pinophilum</name>
    <dbReference type="NCBI Taxonomy" id="128442"/>
    <lineage>
        <taxon>Eukaryota</taxon>
        <taxon>Fungi</taxon>
        <taxon>Dikarya</taxon>
        <taxon>Ascomycota</taxon>
        <taxon>Pezizomycotina</taxon>
        <taxon>Eurotiomycetes</taxon>
        <taxon>Eurotiomycetidae</taxon>
        <taxon>Eurotiales</taxon>
        <taxon>Trichocomaceae</taxon>
        <taxon>Talaromyces</taxon>
        <taxon>Talaromyces sect. Talaromyces</taxon>
    </lineage>
</organism>
<gene>
    <name evidence="2" type="ORF">TCE0_017r03444</name>
</gene>
<dbReference type="GO" id="GO:0000976">
    <property type="term" value="F:transcription cis-regulatory region binding"/>
    <property type="evidence" value="ECO:0007669"/>
    <property type="project" value="TreeGrafter"/>
</dbReference>
<evidence type="ECO:0000313" key="3">
    <source>
        <dbReference type="Proteomes" id="UP000053095"/>
    </source>
</evidence>
<dbReference type="Proteomes" id="UP000053095">
    <property type="component" value="Unassembled WGS sequence"/>
</dbReference>
<dbReference type="PANTHER" id="PTHR37534">
    <property type="entry name" value="TRANSCRIPTIONAL ACTIVATOR PROTEIN UGA3"/>
    <property type="match status" value="1"/>
</dbReference>
<reference evidence="3" key="1">
    <citation type="journal article" date="2015" name="Genome Announc.">
        <title>Draft genome sequence of Talaromyces cellulolyticus strain Y-94, a source of lignocellulosic biomass-degrading enzymes.</title>
        <authorList>
            <person name="Fujii T."/>
            <person name="Koike H."/>
            <person name="Sawayama S."/>
            <person name="Yano S."/>
            <person name="Inoue H."/>
        </authorList>
    </citation>
    <scope>NUCLEOTIDE SEQUENCE [LARGE SCALE GENOMIC DNA]</scope>
    <source>
        <strain evidence="3">Y-94</strain>
    </source>
</reference>
<dbReference type="GO" id="GO:0003700">
    <property type="term" value="F:DNA-binding transcription factor activity"/>
    <property type="evidence" value="ECO:0007669"/>
    <property type="project" value="TreeGrafter"/>
</dbReference>
<comment type="caution">
    <text evidence="2">The sequence shown here is derived from an EMBL/GenBank/DDBJ whole genome shotgun (WGS) entry which is preliminary data.</text>
</comment>